<dbReference type="RefSeq" id="WP_379898056.1">
    <property type="nucleotide sequence ID" value="NZ_JBHRTR010000009.1"/>
</dbReference>
<keyword evidence="3" id="KW-1185">Reference proteome</keyword>
<protein>
    <submittedName>
        <fullName evidence="2">CinA family protein</fullName>
    </submittedName>
</protein>
<reference evidence="3" key="1">
    <citation type="journal article" date="2019" name="Int. J. Syst. Evol. Microbiol.">
        <title>The Global Catalogue of Microorganisms (GCM) 10K type strain sequencing project: providing services to taxonomists for standard genome sequencing and annotation.</title>
        <authorList>
            <consortium name="The Broad Institute Genomics Platform"/>
            <consortium name="The Broad Institute Genome Sequencing Center for Infectious Disease"/>
            <person name="Wu L."/>
            <person name="Ma J."/>
        </authorList>
    </citation>
    <scope>NUCLEOTIDE SEQUENCE [LARGE SCALE GENOMIC DNA]</scope>
    <source>
        <strain evidence="3">KCTC 42964</strain>
    </source>
</reference>
<evidence type="ECO:0000259" key="1">
    <source>
        <dbReference type="Pfam" id="PF02464"/>
    </source>
</evidence>
<dbReference type="EMBL" id="JBHRTR010000009">
    <property type="protein sequence ID" value="MFC3226199.1"/>
    <property type="molecule type" value="Genomic_DNA"/>
</dbReference>
<dbReference type="Proteomes" id="UP001595528">
    <property type="component" value="Unassembled WGS sequence"/>
</dbReference>
<feature type="domain" description="CinA C-terminal" evidence="1">
    <location>
        <begin position="23"/>
        <end position="173"/>
    </location>
</feature>
<dbReference type="SUPFAM" id="SSF142433">
    <property type="entry name" value="CinA-like"/>
    <property type="match status" value="1"/>
</dbReference>
<dbReference type="InterPro" id="IPR036653">
    <property type="entry name" value="CinA-like_C"/>
</dbReference>
<dbReference type="Gene3D" id="3.90.950.20">
    <property type="entry name" value="CinA-like"/>
    <property type="match status" value="1"/>
</dbReference>
<accession>A0ABV7KVQ4</accession>
<dbReference type="Pfam" id="PF02464">
    <property type="entry name" value="CinA"/>
    <property type="match status" value="1"/>
</dbReference>
<sequence length="176" mass="18302">MTGRTAERTETLSPALPDDLEQAALDVLRRADAGGLKLATAESCTGGLLASLLTDIDGYGHVFERGFVTYGDRAKCDLLGLAQKQIDDCGAVSREVAVAMAEGAVQRSAAELAVAITGFAGPAGDGDEEGRVHLACARKGVPTVHREAHFGACGRGAIRLRAVRAALEMLQSALRV</sequence>
<name>A0ABV7KVQ4_9PROT</name>
<comment type="caution">
    <text evidence="2">The sequence shown here is derived from an EMBL/GenBank/DDBJ whole genome shotgun (WGS) entry which is preliminary data.</text>
</comment>
<evidence type="ECO:0000313" key="3">
    <source>
        <dbReference type="Proteomes" id="UP001595528"/>
    </source>
</evidence>
<dbReference type="NCBIfam" id="TIGR00199">
    <property type="entry name" value="PncC_domain"/>
    <property type="match status" value="1"/>
</dbReference>
<proteinExistence type="predicted"/>
<dbReference type="InterPro" id="IPR008136">
    <property type="entry name" value="CinA_C"/>
</dbReference>
<evidence type="ECO:0000313" key="2">
    <source>
        <dbReference type="EMBL" id="MFC3226199.1"/>
    </source>
</evidence>
<organism evidence="2 3">
    <name type="scientific">Marinibaculum pumilum</name>
    <dbReference type="NCBI Taxonomy" id="1766165"/>
    <lineage>
        <taxon>Bacteria</taxon>
        <taxon>Pseudomonadati</taxon>
        <taxon>Pseudomonadota</taxon>
        <taxon>Alphaproteobacteria</taxon>
        <taxon>Rhodospirillales</taxon>
        <taxon>Rhodospirillaceae</taxon>
        <taxon>Marinibaculum</taxon>
    </lineage>
</organism>
<gene>
    <name evidence="2" type="ORF">ACFOGJ_03105</name>
</gene>